<dbReference type="AlphaFoldDB" id="A0A2M7INY5"/>
<dbReference type="EMBL" id="PFHR01000104">
    <property type="protein sequence ID" value="PIW97011.1"/>
    <property type="molecule type" value="Genomic_DNA"/>
</dbReference>
<organism evidence="1 2">
    <name type="scientific">Candidatus Kaiserbacteria bacterium CG_4_8_14_3_um_filter_38_9</name>
    <dbReference type="NCBI Taxonomy" id="1974599"/>
    <lineage>
        <taxon>Bacteria</taxon>
        <taxon>Candidatus Kaiseribacteriota</taxon>
    </lineage>
</organism>
<proteinExistence type="predicted"/>
<evidence type="ECO:0000313" key="2">
    <source>
        <dbReference type="Proteomes" id="UP000230837"/>
    </source>
</evidence>
<comment type="caution">
    <text evidence="1">The sequence shown here is derived from an EMBL/GenBank/DDBJ whole genome shotgun (WGS) entry which is preliminary data.</text>
</comment>
<sequence length="231" mass="25269">MNNSAEKYTKQIDILLKEIKGLSVMRKTFSKLDISLVEEDSEAPKVHEAYGSTLNILSNLFGAKSPQVKSLIDQRKQIVSKKYSTEYELRETCHLVYGILASVKNDINAGLITNIVIQASGAIIGDFLAIAKNELKNGNKDVAAVLSSAALEDSLKRKAEEFSIKTEGKDLSQIINALKSQGIFSGAETPIVSSYVKLRNSAMHADWAKIQGTDVGSLIGFLEPFLIKNFS</sequence>
<accession>A0A2M7INY5</accession>
<name>A0A2M7INY5_9BACT</name>
<protein>
    <submittedName>
        <fullName evidence="1">DUF4145 domain-containing protein</fullName>
    </submittedName>
</protein>
<evidence type="ECO:0000313" key="1">
    <source>
        <dbReference type="EMBL" id="PIW97011.1"/>
    </source>
</evidence>
<reference evidence="2" key="1">
    <citation type="submission" date="2017-09" db="EMBL/GenBank/DDBJ databases">
        <title>Depth-based differentiation of microbial function through sediment-hosted aquifers and enrichment of novel symbionts in the deep terrestrial subsurface.</title>
        <authorList>
            <person name="Probst A.J."/>
            <person name="Ladd B."/>
            <person name="Jarett J.K."/>
            <person name="Geller-Mcgrath D.E."/>
            <person name="Sieber C.M.K."/>
            <person name="Emerson J.B."/>
            <person name="Anantharaman K."/>
            <person name="Thomas B.C."/>
            <person name="Malmstrom R."/>
            <person name="Stieglmeier M."/>
            <person name="Klingl A."/>
            <person name="Woyke T."/>
            <person name="Ryan C.M."/>
            <person name="Banfield J.F."/>
        </authorList>
    </citation>
    <scope>NUCLEOTIDE SEQUENCE [LARGE SCALE GENOMIC DNA]</scope>
</reference>
<gene>
    <name evidence="1" type="ORF">COZ82_01900</name>
</gene>
<dbReference type="Proteomes" id="UP000230837">
    <property type="component" value="Unassembled WGS sequence"/>
</dbReference>